<dbReference type="PROSITE" id="PS50011">
    <property type="entry name" value="PROTEIN_KINASE_DOM"/>
    <property type="match status" value="1"/>
</dbReference>
<dbReference type="GO" id="GO:0005524">
    <property type="term" value="F:ATP binding"/>
    <property type="evidence" value="ECO:0007669"/>
    <property type="project" value="UniProtKB-UniRule"/>
</dbReference>
<evidence type="ECO:0000256" key="5">
    <source>
        <dbReference type="RuleBase" id="RU000304"/>
    </source>
</evidence>
<sequence>MLPLSNYKIHYREQIGSGSFGSVYVAEDPTGSIIAVKKEPITIRAPQLFNEVNVYNEIKGGVGIADIKCWGTQGKYNILVMDYLGKSLQDLFNLNPFNLKTVLMIANQILCRLEYLHKRNFLHRDVKPDNFLTGRQSKANILYMIDFGLSKKYRDPKTNIHNPIEYGKALTGSTRFASLNNHSGIEYSRRDDLESLAYILIYFMKGKLPWQGIEAANLETLNEKVYHIKKNTQIKQLCYGLPLEFGTFLSSVRNLEYDEEPKYSDYRKMFIDLMLKFDLCFDGMFTWIRVKAATSIDHINRKKVMQTASAHSGIHLKSSKLQLPKIEDKKQRRNSILKMRPKVVIPLQKKILLWK</sequence>
<organism evidence="7 8">
    <name type="scientific">Tritrichomonas foetus</name>
    <dbReference type="NCBI Taxonomy" id="1144522"/>
    <lineage>
        <taxon>Eukaryota</taxon>
        <taxon>Metamonada</taxon>
        <taxon>Parabasalia</taxon>
        <taxon>Tritrichomonadida</taxon>
        <taxon>Tritrichomonadidae</taxon>
        <taxon>Tritrichomonas</taxon>
    </lineage>
</organism>
<dbReference type="RefSeq" id="XP_068355259.1">
    <property type="nucleotide sequence ID" value="XM_068493613.1"/>
</dbReference>
<dbReference type="SMART" id="SM00220">
    <property type="entry name" value="S_TKc"/>
    <property type="match status" value="1"/>
</dbReference>
<reference evidence="7" key="1">
    <citation type="submission" date="2016-10" db="EMBL/GenBank/DDBJ databases">
        <authorList>
            <person name="Benchimol M."/>
            <person name="Almeida L.G."/>
            <person name="Vasconcelos A.T."/>
            <person name="Perreira-Neves A."/>
            <person name="Rosa I.A."/>
            <person name="Tasca T."/>
            <person name="Bogo M.R."/>
            <person name="de Souza W."/>
        </authorList>
    </citation>
    <scope>NUCLEOTIDE SEQUENCE [LARGE SCALE GENOMIC DNA]</scope>
    <source>
        <strain evidence="7">K</strain>
    </source>
</reference>
<evidence type="ECO:0000256" key="4">
    <source>
        <dbReference type="PROSITE-ProRule" id="PRU10141"/>
    </source>
</evidence>
<dbReference type="VEuPathDB" id="TrichDB:TRFO_07330"/>
<keyword evidence="7" id="KW-0418">Kinase</keyword>
<name>A0A1J4JST7_9EUKA</name>
<dbReference type="InterPro" id="IPR050235">
    <property type="entry name" value="CK1_Ser-Thr_kinase"/>
</dbReference>
<keyword evidence="5" id="KW-0723">Serine/threonine-protein kinase</keyword>
<dbReference type="EMBL" id="MLAK01000882">
    <property type="protein sequence ID" value="OHT02123.1"/>
    <property type="molecule type" value="Genomic_DNA"/>
</dbReference>
<evidence type="ECO:0000313" key="8">
    <source>
        <dbReference type="Proteomes" id="UP000179807"/>
    </source>
</evidence>
<proteinExistence type="inferred from homology"/>
<dbReference type="InterPro" id="IPR008271">
    <property type="entry name" value="Ser/Thr_kinase_AS"/>
</dbReference>
<dbReference type="Gene3D" id="1.10.510.10">
    <property type="entry name" value="Transferase(Phosphotransferase) domain 1"/>
    <property type="match status" value="1"/>
</dbReference>
<keyword evidence="7" id="KW-0808">Transferase</keyword>
<feature type="binding site" evidence="4">
    <location>
        <position position="38"/>
    </location>
    <ligand>
        <name>ATP</name>
        <dbReference type="ChEBI" id="CHEBI:30616"/>
    </ligand>
</feature>
<dbReference type="PANTHER" id="PTHR11909">
    <property type="entry name" value="CASEIN KINASE-RELATED"/>
    <property type="match status" value="1"/>
</dbReference>
<comment type="similarity">
    <text evidence="5">Belongs to the protein kinase superfamily.</text>
</comment>
<dbReference type="InterPro" id="IPR017441">
    <property type="entry name" value="Protein_kinase_ATP_BS"/>
</dbReference>
<feature type="domain" description="Protein kinase" evidence="6">
    <location>
        <begin position="9"/>
        <end position="271"/>
    </location>
</feature>
<evidence type="ECO:0000256" key="3">
    <source>
        <dbReference type="ARBA" id="ARBA00022840"/>
    </source>
</evidence>
<protein>
    <recommendedName>
        <fullName evidence="1">non-specific serine/threonine protein kinase</fullName>
        <ecNumber evidence="1">2.7.11.1</ecNumber>
    </recommendedName>
</protein>
<dbReference type="GO" id="GO:0004674">
    <property type="term" value="F:protein serine/threonine kinase activity"/>
    <property type="evidence" value="ECO:0007669"/>
    <property type="project" value="UniProtKB-KW"/>
</dbReference>
<gene>
    <name evidence="7" type="ORF">TRFO_07330</name>
</gene>
<dbReference type="InterPro" id="IPR011009">
    <property type="entry name" value="Kinase-like_dom_sf"/>
</dbReference>
<evidence type="ECO:0000259" key="6">
    <source>
        <dbReference type="PROSITE" id="PS50011"/>
    </source>
</evidence>
<dbReference type="Pfam" id="PF00069">
    <property type="entry name" value="Pkinase"/>
    <property type="match status" value="1"/>
</dbReference>
<accession>A0A1J4JST7</accession>
<dbReference type="OrthoDB" id="5800476at2759"/>
<keyword evidence="3 4" id="KW-0067">ATP-binding</keyword>
<dbReference type="CDD" id="cd14016">
    <property type="entry name" value="STKc_CK1"/>
    <property type="match status" value="1"/>
</dbReference>
<dbReference type="Proteomes" id="UP000179807">
    <property type="component" value="Unassembled WGS sequence"/>
</dbReference>
<dbReference type="PROSITE" id="PS00108">
    <property type="entry name" value="PROTEIN_KINASE_ST"/>
    <property type="match status" value="1"/>
</dbReference>
<dbReference type="SUPFAM" id="SSF56112">
    <property type="entry name" value="Protein kinase-like (PK-like)"/>
    <property type="match status" value="1"/>
</dbReference>
<evidence type="ECO:0000256" key="1">
    <source>
        <dbReference type="ARBA" id="ARBA00012513"/>
    </source>
</evidence>
<keyword evidence="8" id="KW-1185">Reference proteome</keyword>
<dbReference type="PROSITE" id="PS00107">
    <property type="entry name" value="PROTEIN_KINASE_ATP"/>
    <property type="match status" value="1"/>
</dbReference>
<dbReference type="GeneID" id="94828317"/>
<comment type="caution">
    <text evidence="7">The sequence shown here is derived from an EMBL/GenBank/DDBJ whole genome shotgun (WGS) entry which is preliminary data.</text>
</comment>
<evidence type="ECO:0000313" key="7">
    <source>
        <dbReference type="EMBL" id="OHT02123.1"/>
    </source>
</evidence>
<evidence type="ECO:0000256" key="2">
    <source>
        <dbReference type="ARBA" id="ARBA00022741"/>
    </source>
</evidence>
<dbReference type="EC" id="2.7.11.1" evidence="1"/>
<keyword evidence="2 4" id="KW-0547">Nucleotide-binding</keyword>
<dbReference type="InterPro" id="IPR000719">
    <property type="entry name" value="Prot_kinase_dom"/>
</dbReference>
<dbReference type="AlphaFoldDB" id="A0A1J4JST7"/>